<reference evidence="1 2" key="1">
    <citation type="submission" date="2017-04" db="EMBL/GenBank/DDBJ databases">
        <authorList>
            <person name="Afonso C.L."/>
            <person name="Miller P.J."/>
            <person name="Scott M.A."/>
            <person name="Spackman E."/>
            <person name="Goraichik I."/>
            <person name="Dimitrov K.M."/>
            <person name="Suarez D.L."/>
            <person name="Swayne D.E."/>
        </authorList>
    </citation>
    <scope>NUCLEOTIDE SEQUENCE [LARGE SCALE GENOMIC DNA]</scope>
    <source>
        <strain evidence="1 2">DSM 22418</strain>
    </source>
</reference>
<sequence>MTITVRRTYKPLAQSEHFLHHPFTGKQELMTVVIYQQAVDSGVIYRVTNRLSGTWHGEDTHQIPSSRWTPEMKAILTKQKLEVNKKPTSTQILLYGWVLIALFIIPALGLSYNEYRSTANSNKKEVLMHKAAHNPQANDLYFGGYGITPEDGSIRTGYAWIKVVDVQGDSLTVQLGTDNGYKEEILSRNYNSSIFDATRYRVGGRLEHGLLQFTSKNNGLTFIFMDSK</sequence>
<dbReference type="STRING" id="561061.SAMN05660862_3182"/>
<dbReference type="EMBL" id="FXAU01000006">
    <property type="protein sequence ID" value="SMG44538.1"/>
    <property type="molecule type" value="Genomic_DNA"/>
</dbReference>
<dbReference type="AlphaFoldDB" id="A0A1X7KST1"/>
<accession>A0A1X7KST1</accession>
<dbReference type="RefSeq" id="WP_085473879.1">
    <property type="nucleotide sequence ID" value="NZ_CP038029.1"/>
</dbReference>
<dbReference type="OrthoDB" id="1377971at2"/>
<evidence type="ECO:0000313" key="2">
    <source>
        <dbReference type="Proteomes" id="UP000192980"/>
    </source>
</evidence>
<evidence type="ECO:0000313" key="1">
    <source>
        <dbReference type="EMBL" id="SMG44538.1"/>
    </source>
</evidence>
<dbReference type="Proteomes" id="UP000192980">
    <property type="component" value="Unassembled WGS sequence"/>
</dbReference>
<keyword evidence="2" id="KW-1185">Reference proteome</keyword>
<proteinExistence type="predicted"/>
<gene>
    <name evidence="1" type="ORF">SAMN05660862_3182</name>
</gene>
<organism evidence="1 2">
    <name type="scientific">Sphingobacterium psychroaquaticum</name>
    <dbReference type="NCBI Taxonomy" id="561061"/>
    <lineage>
        <taxon>Bacteria</taxon>
        <taxon>Pseudomonadati</taxon>
        <taxon>Bacteroidota</taxon>
        <taxon>Sphingobacteriia</taxon>
        <taxon>Sphingobacteriales</taxon>
        <taxon>Sphingobacteriaceae</taxon>
        <taxon>Sphingobacterium</taxon>
    </lineage>
</organism>
<name>A0A1X7KST1_9SPHI</name>
<protein>
    <submittedName>
        <fullName evidence="1">Uncharacterized protein</fullName>
    </submittedName>
</protein>